<dbReference type="AlphaFoldDB" id="A0A939JCQ6"/>
<dbReference type="RefSeq" id="WP_206984541.1">
    <property type="nucleotide sequence ID" value="NZ_JAFLQZ010000006.1"/>
</dbReference>
<proteinExistence type="predicted"/>
<name>A0A939JCQ6_9BACT</name>
<reference evidence="1" key="1">
    <citation type="submission" date="2021-03" db="EMBL/GenBank/DDBJ databases">
        <authorList>
            <person name="Kim M.K."/>
        </authorList>
    </citation>
    <scope>NUCLEOTIDE SEQUENCE</scope>
    <source>
        <strain evidence="1">BT186</strain>
    </source>
</reference>
<dbReference type="EMBL" id="JAFLQZ010000006">
    <property type="protein sequence ID" value="MBO0358615.1"/>
    <property type="molecule type" value="Genomic_DNA"/>
</dbReference>
<accession>A0A939JCQ6</accession>
<keyword evidence="2" id="KW-1185">Reference proteome</keyword>
<dbReference type="Proteomes" id="UP000664144">
    <property type="component" value="Unassembled WGS sequence"/>
</dbReference>
<protein>
    <submittedName>
        <fullName evidence="1">Uncharacterized protein</fullName>
    </submittedName>
</protein>
<organism evidence="1 2">
    <name type="scientific">Hymenobacter telluris</name>
    <dbReference type="NCBI Taxonomy" id="2816474"/>
    <lineage>
        <taxon>Bacteria</taxon>
        <taxon>Pseudomonadati</taxon>
        <taxon>Bacteroidota</taxon>
        <taxon>Cytophagia</taxon>
        <taxon>Cytophagales</taxon>
        <taxon>Hymenobacteraceae</taxon>
        <taxon>Hymenobacter</taxon>
    </lineage>
</organism>
<sequence>MISLDNFNASRLEFQYAAVWAEGDYLARRYEEEDAVNLYRMPGGYFVEVFYDQMENALSGVRAFTDKDRLEDYACYIKLPGDL</sequence>
<comment type="caution">
    <text evidence="1">The sequence shown here is derived from an EMBL/GenBank/DDBJ whole genome shotgun (WGS) entry which is preliminary data.</text>
</comment>
<evidence type="ECO:0000313" key="2">
    <source>
        <dbReference type="Proteomes" id="UP000664144"/>
    </source>
</evidence>
<gene>
    <name evidence="1" type="ORF">J0X19_11720</name>
</gene>
<evidence type="ECO:0000313" key="1">
    <source>
        <dbReference type="EMBL" id="MBO0358615.1"/>
    </source>
</evidence>